<dbReference type="AlphaFoldDB" id="A0A919F5Y9"/>
<feature type="transmembrane region" description="Helical" evidence="5">
    <location>
        <begin position="413"/>
        <end position="433"/>
    </location>
</feature>
<feature type="transmembrane region" description="Helical" evidence="5">
    <location>
        <begin position="159"/>
        <end position="177"/>
    </location>
</feature>
<gene>
    <name evidence="7" type="ORF">GCM10009090_05230</name>
</gene>
<keyword evidence="8" id="KW-1185">Reference proteome</keyword>
<dbReference type="EMBL" id="BNBA01000003">
    <property type="protein sequence ID" value="GHH48014.1"/>
    <property type="molecule type" value="Genomic_DNA"/>
</dbReference>
<feature type="transmembrane region" description="Helical" evidence="5">
    <location>
        <begin position="383"/>
        <end position="407"/>
    </location>
</feature>
<dbReference type="Gene3D" id="1.20.1250.20">
    <property type="entry name" value="MFS general substrate transporter like domains"/>
    <property type="match status" value="1"/>
</dbReference>
<dbReference type="PRINTS" id="PR01036">
    <property type="entry name" value="TCRTETB"/>
</dbReference>
<dbReference type="GO" id="GO:0022857">
    <property type="term" value="F:transmembrane transporter activity"/>
    <property type="evidence" value="ECO:0007669"/>
    <property type="project" value="InterPro"/>
</dbReference>
<feature type="transmembrane region" description="Helical" evidence="5">
    <location>
        <begin position="74"/>
        <end position="92"/>
    </location>
</feature>
<evidence type="ECO:0000256" key="5">
    <source>
        <dbReference type="SAM" id="Phobius"/>
    </source>
</evidence>
<comment type="caution">
    <text evidence="7">The sequence shown here is derived from an EMBL/GenBank/DDBJ whole genome shotgun (WGS) entry which is preliminary data.</text>
</comment>
<feature type="transmembrane region" description="Helical" evidence="5">
    <location>
        <begin position="131"/>
        <end position="153"/>
    </location>
</feature>
<organism evidence="7 8">
    <name type="scientific">Xanthomonas boreopolis</name>
    <dbReference type="NCBI Taxonomy" id="86183"/>
    <lineage>
        <taxon>Bacteria</taxon>
        <taxon>Pseudomonadati</taxon>
        <taxon>Pseudomonadota</taxon>
        <taxon>Gammaproteobacteria</taxon>
        <taxon>Lysobacterales</taxon>
        <taxon>Lysobacteraceae</taxon>
        <taxon>Xanthomonas</taxon>
    </lineage>
</organism>
<dbReference type="InterPro" id="IPR036259">
    <property type="entry name" value="MFS_trans_sf"/>
</dbReference>
<dbReference type="Gene3D" id="1.20.1720.10">
    <property type="entry name" value="Multidrug resistance protein D"/>
    <property type="match status" value="1"/>
</dbReference>
<protein>
    <submittedName>
        <fullName evidence="7">MFS transporter</fullName>
    </submittedName>
</protein>
<evidence type="ECO:0000313" key="8">
    <source>
        <dbReference type="Proteomes" id="UP000623958"/>
    </source>
</evidence>
<evidence type="ECO:0000256" key="4">
    <source>
        <dbReference type="ARBA" id="ARBA00023136"/>
    </source>
</evidence>
<feature type="transmembrane region" description="Helical" evidence="5">
    <location>
        <begin position="347"/>
        <end position="371"/>
    </location>
</feature>
<feature type="domain" description="Major facilitator superfamily (MFS) profile" evidence="6">
    <location>
        <begin position="3"/>
        <end position="439"/>
    </location>
</feature>
<evidence type="ECO:0000256" key="1">
    <source>
        <dbReference type="ARBA" id="ARBA00004141"/>
    </source>
</evidence>
<keyword evidence="3 5" id="KW-1133">Transmembrane helix</keyword>
<feature type="transmembrane region" description="Helical" evidence="5">
    <location>
        <begin position="221"/>
        <end position="244"/>
    </location>
</feature>
<evidence type="ECO:0000313" key="7">
    <source>
        <dbReference type="EMBL" id="GHH48014.1"/>
    </source>
</evidence>
<dbReference type="InterPro" id="IPR011701">
    <property type="entry name" value="MFS"/>
</dbReference>
<keyword evidence="4 5" id="KW-0472">Membrane</keyword>
<feature type="transmembrane region" description="Helical" evidence="5">
    <location>
        <begin position="98"/>
        <end position="119"/>
    </location>
</feature>
<feature type="transmembrane region" description="Helical" evidence="5">
    <location>
        <begin position="283"/>
        <end position="306"/>
    </location>
</feature>
<keyword evidence="2 5" id="KW-0812">Transmembrane</keyword>
<feature type="transmembrane region" description="Helical" evidence="5">
    <location>
        <begin position="41"/>
        <end position="62"/>
    </location>
</feature>
<evidence type="ECO:0000256" key="3">
    <source>
        <dbReference type="ARBA" id="ARBA00022989"/>
    </source>
</evidence>
<accession>A0A919F5Y9</accession>
<evidence type="ECO:0000259" key="6">
    <source>
        <dbReference type="PROSITE" id="PS50850"/>
    </source>
</evidence>
<reference evidence="7" key="2">
    <citation type="submission" date="2020-09" db="EMBL/GenBank/DDBJ databases">
        <authorList>
            <person name="Sun Q."/>
            <person name="Ohkuma M."/>
        </authorList>
    </citation>
    <scope>NUCLEOTIDE SEQUENCE</scope>
    <source>
        <strain evidence="7">JCM 13306</strain>
    </source>
</reference>
<dbReference type="Pfam" id="PF07690">
    <property type="entry name" value="MFS_1"/>
    <property type="match status" value="1"/>
</dbReference>
<dbReference type="PANTHER" id="PTHR23501:SF154">
    <property type="entry name" value="MULTIDRUG-EFFLUX TRANSPORTER RV1634-RELATED"/>
    <property type="match status" value="1"/>
</dbReference>
<feature type="transmembrane region" description="Helical" evidence="5">
    <location>
        <begin position="318"/>
        <end position="341"/>
    </location>
</feature>
<dbReference type="SUPFAM" id="SSF103473">
    <property type="entry name" value="MFS general substrate transporter"/>
    <property type="match status" value="1"/>
</dbReference>
<dbReference type="PANTHER" id="PTHR23501">
    <property type="entry name" value="MAJOR FACILITATOR SUPERFAMILY"/>
    <property type="match status" value="1"/>
</dbReference>
<name>A0A919F5Y9_9XANT</name>
<proteinExistence type="predicted"/>
<reference evidence="7" key="1">
    <citation type="journal article" date="2014" name="Int. J. Syst. Evol. Microbiol.">
        <title>Complete genome sequence of Corynebacterium casei LMG S-19264T (=DSM 44701T), isolated from a smear-ripened cheese.</title>
        <authorList>
            <consortium name="US DOE Joint Genome Institute (JGI-PGF)"/>
            <person name="Walter F."/>
            <person name="Albersmeier A."/>
            <person name="Kalinowski J."/>
            <person name="Ruckert C."/>
        </authorList>
    </citation>
    <scope>NUCLEOTIDE SEQUENCE</scope>
    <source>
        <strain evidence="7">JCM 13306</strain>
    </source>
</reference>
<evidence type="ECO:0000256" key="2">
    <source>
        <dbReference type="ARBA" id="ARBA00022692"/>
    </source>
</evidence>
<dbReference type="GO" id="GO:0005886">
    <property type="term" value="C:plasma membrane"/>
    <property type="evidence" value="ECO:0007669"/>
    <property type="project" value="TreeGrafter"/>
</dbReference>
<feature type="transmembrane region" description="Helical" evidence="5">
    <location>
        <begin position="197"/>
        <end position="215"/>
    </location>
</feature>
<dbReference type="Proteomes" id="UP000623958">
    <property type="component" value="Unassembled WGS sequence"/>
</dbReference>
<dbReference type="InterPro" id="IPR020846">
    <property type="entry name" value="MFS_dom"/>
</dbReference>
<dbReference type="PROSITE" id="PS50850">
    <property type="entry name" value="MFS"/>
    <property type="match status" value="1"/>
</dbReference>
<sequence length="439" mass="44673">MAAPYRAATSGMVALVSLGAFEALAVATAMPTVARELDGLRLYAMAFGGMLAASVVGMTLAGRSGDRHDPARPLWSGLATFLCGLLLAGLAPSMPWLIAGRVLQGLGAGAMSVALYVLVGRLYPPELQPRVFSAFSAGWVLPSLVGPALAGLIVQHAGWRWIFLGVPAIAIPAAALLYRPLAKLPPAPHRDAGSSPLWPWATGAAIGVLAMYVGGQSRGGGALAAMAVAALVLLACVYQLLPAGTLRAVRGLPSVVLLRGLAPAAFFGCEAFVPLLLSRERGLSPALAGIALSVGAFSWFCGSWYQGHYAGSRPRQRLIALGAATLAAGIGLTALAIHPAVPVAVAVAGWGLAGAGMGLVYPSLSVLVLQLSPPGTEGRNSSALQLCEAVAVATMLAVGGSLFAMMLDQRPRLGYLLAFGLALALALLAGALAGRTRAR</sequence>
<comment type="subcellular location">
    <subcellularLocation>
        <location evidence="1">Membrane</location>
        <topology evidence="1">Multi-pass membrane protein</topology>
    </subcellularLocation>
</comment>
<feature type="transmembrane region" description="Helical" evidence="5">
    <location>
        <begin position="256"/>
        <end position="277"/>
    </location>
</feature>